<dbReference type="FunFam" id="3.40.50.720:FF:000413">
    <property type="entry name" value="Trans-acting enoyl reductase"/>
    <property type="match status" value="1"/>
</dbReference>
<dbReference type="GO" id="GO:0009247">
    <property type="term" value="P:glycolipid biosynthetic process"/>
    <property type="evidence" value="ECO:0007669"/>
    <property type="project" value="TreeGrafter"/>
</dbReference>
<dbReference type="GO" id="GO:0005886">
    <property type="term" value="C:plasma membrane"/>
    <property type="evidence" value="ECO:0007669"/>
    <property type="project" value="TreeGrafter"/>
</dbReference>
<dbReference type="InterPro" id="IPR005097">
    <property type="entry name" value="Sacchrp_dh_NADP-bd"/>
</dbReference>
<gene>
    <name evidence="3" type="ORF">KDW93_14725</name>
</gene>
<feature type="domain" description="Saccharopine dehydrogenase NADP binding" evidence="2">
    <location>
        <begin position="11"/>
        <end position="140"/>
    </location>
</feature>
<dbReference type="PANTHER" id="PTHR12286:SF5">
    <property type="entry name" value="SACCHAROPINE DEHYDROGENASE-LIKE OXIDOREDUCTASE"/>
    <property type="match status" value="1"/>
</dbReference>
<dbReference type="Gene3D" id="3.40.50.720">
    <property type="entry name" value="NAD(P)-binding Rossmann-like Domain"/>
    <property type="match status" value="1"/>
</dbReference>
<comment type="similarity">
    <text evidence="1">Belongs to the saccharopine dehydrogenase family. Enoyl reductase subfamily.</text>
</comment>
<evidence type="ECO:0000259" key="2">
    <source>
        <dbReference type="Pfam" id="PF03435"/>
    </source>
</evidence>
<organism evidence="3 4">
    <name type="scientific">Burkholderia ambifaria</name>
    <dbReference type="NCBI Taxonomy" id="152480"/>
    <lineage>
        <taxon>Bacteria</taxon>
        <taxon>Pseudomonadati</taxon>
        <taxon>Pseudomonadota</taxon>
        <taxon>Betaproteobacteria</taxon>
        <taxon>Burkholderiales</taxon>
        <taxon>Burkholderiaceae</taxon>
        <taxon>Burkholderia</taxon>
        <taxon>Burkholderia cepacia complex</taxon>
    </lineage>
</organism>
<protein>
    <submittedName>
        <fullName evidence="3">Saccharopine dehydrogenase NADP-binding domain-containing protein</fullName>
    </submittedName>
</protein>
<accession>A0AA41E875</accession>
<evidence type="ECO:0000313" key="4">
    <source>
        <dbReference type="Proteomes" id="UP000682266"/>
    </source>
</evidence>
<dbReference type="Pfam" id="PF03435">
    <property type="entry name" value="Sacchrp_dh_NADP"/>
    <property type="match status" value="1"/>
</dbReference>
<name>A0AA41E875_9BURK</name>
<dbReference type="AlphaFoldDB" id="A0AA41E875"/>
<sequence length="420" mass="45560">MTQPTHDLDLVIFGATSFVGQILTRYLSEYLSGSGETLRWAIAGRSEAKLRHVRDALGAAWQTLPMIVADAADDTQLQALCARTRVVVSTVGPYALYGEPLVRICAQTGTDYCDLTGETQWIKRMIERYEPAARQSGARIVHCCGFDSVPSDIGVLFLQQHARRQWGMPATQVKMRVKTLKGGASGGTVASVINVVREAAADPALRRELLDPYALCPADHRFTVRQHAVRSAEFDRDSGTWIAPFVMAAVNERVVHRSNALANDAYGIRFAYDEAVITGTGLKGRLAALTMVAGLGAFMAGVLIPPVRGLMERFLLPKPGEGPSVAAQLAGRYDLRFFGRTDDGRTLRVKVTGDRDPGYGSTGKMLGQAALSLALDCTRDGAKTGRGGGFWTPATMFDARFVECLERHAGLRFELLPPDA</sequence>
<comment type="caution">
    <text evidence="3">The sequence shown here is derived from an EMBL/GenBank/DDBJ whole genome shotgun (WGS) entry which is preliminary data.</text>
</comment>
<dbReference type="InterPro" id="IPR051276">
    <property type="entry name" value="Saccharopine_DH-like_oxidrdct"/>
</dbReference>
<evidence type="ECO:0000313" key="3">
    <source>
        <dbReference type="EMBL" id="MBR8130219.1"/>
    </source>
</evidence>
<reference evidence="3" key="1">
    <citation type="submission" date="2021-04" db="EMBL/GenBank/DDBJ databases">
        <title>A collection of bacterial strains from the Burkholderia cepacia Research Laboratory and Repository.</title>
        <authorList>
            <person name="Lipuma J."/>
            <person name="Spilker T."/>
        </authorList>
    </citation>
    <scope>NUCLEOTIDE SEQUENCE</scope>
    <source>
        <strain evidence="3">AU36012</strain>
    </source>
</reference>
<dbReference type="RefSeq" id="WP_105784870.1">
    <property type="nucleotide sequence ID" value="NZ_CADERF010000014.1"/>
</dbReference>
<dbReference type="Proteomes" id="UP000682266">
    <property type="component" value="Unassembled WGS sequence"/>
</dbReference>
<evidence type="ECO:0000256" key="1">
    <source>
        <dbReference type="ARBA" id="ARBA00010591"/>
    </source>
</evidence>
<dbReference type="PANTHER" id="PTHR12286">
    <property type="entry name" value="SACCHAROPINE DEHYDROGENASE-LIKE OXIDOREDUCTASE"/>
    <property type="match status" value="1"/>
</dbReference>
<dbReference type="SUPFAM" id="SSF51735">
    <property type="entry name" value="NAD(P)-binding Rossmann-fold domains"/>
    <property type="match status" value="1"/>
</dbReference>
<proteinExistence type="inferred from homology"/>
<dbReference type="EMBL" id="JAGSVG010000011">
    <property type="protein sequence ID" value="MBR8130219.1"/>
    <property type="molecule type" value="Genomic_DNA"/>
</dbReference>
<dbReference type="InterPro" id="IPR036291">
    <property type="entry name" value="NAD(P)-bd_dom_sf"/>
</dbReference>